<comment type="caution">
    <text evidence="1">The sequence shown here is derived from an EMBL/GenBank/DDBJ whole genome shotgun (WGS) entry which is preliminary data.</text>
</comment>
<evidence type="ECO:0000313" key="1">
    <source>
        <dbReference type="EMBL" id="CAI4218282.1"/>
    </source>
</evidence>
<dbReference type="Proteomes" id="UP000838763">
    <property type="component" value="Unassembled WGS sequence"/>
</dbReference>
<dbReference type="EMBL" id="CALLCH030000017">
    <property type="protein sequence ID" value="CAI4218282.1"/>
    <property type="molecule type" value="Genomic_DNA"/>
</dbReference>
<sequence>MSIFYLPPIMDVRAFVNKKPEEKLRLKRLLRKMGPSSNKEKGSLTDLSYFQLDTRHPRFWLAEIGEREFLGSKWDIFNDPDLDDAVHHRWFQGQEWDISCLVSAGRPHETPSPGQRHVSSVVLSIPDFVDRIGWDWLVALLARNDLLRHAKIIPHSAALVQYYLHTGLLTSVWPDDAREPSTVVISLCTDEMVVECCPLTLHKASHSSIEIREYPEAFMAEANGLNHAQAMFAQWYSKIIKAWFKQNNKKPAEGR</sequence>
<proteinExistence type="predicted"/>
<gene>
    <name evidence="1" type="ORF">PPNO1_LOCUS7874</name>
</gene>
<dbReference type="AlphaFoldDB" id="A0A9P1H923"/>
<protein>
    <submittedName>
        <fullName evidence="1">Uncharacterized protein</fullName>
    </submittedName>
</protein>
<reference evidence="1" key="1">
    <citation type="submission" date="2022-11" db="EMBL/GenBank/DDBJ databases">
        <authorList>
            <person name="Scott C."/>
            <person name="Bruce N."/>
        </authorList>
    </citation>
    <scope>NUCLEOTIDE SEQUENCE</scope>
</reference>
<name>A0A9P1H923_9PEZI</name>
<accession>A0A9P1H923</accession>
<organism evidence="1 2">
    <name type="scientific">Parascedosporium putredinis</name>
    <dbReference type="NCBI Taxonomy" id="1442378"/>
    <lineage>
        <taxon>Eukaryota</taxon>
        <taxon>Fungi</taxon>
        <taxon>Dikarya</taxon>
        <taxon>Ascomycota</taxon>
        <taxon>Pezizomycotina</taxon>
        <taxon>Sordariomycetes</taxon>
        <taxon>Hypocreomycetidae</taxon>
        <taxon>Microascales</taxon>
        <taxon>Microascaceae</taxon>
        <taxon>Parascedosporium</taxon>
    </lineage>
</organism>
<evidence type="ECO:0000313" key="2">
    <source>
        <dbReference type="Proteomes" id="UP000838763"/>
    </source>
</evidence>
<keyword evidence="2" id="KW-1185">Reference proteome</keyword>
<dbReference type="OrthoDB" id="195446at2759"/>